<dbReference type="InterPro" id="IPR043129">
    <property type="entry name" value="ATPase_NBD"/>
</dbReference>
<organism evidence="2 3">
    <name type="scientific">Paractinoplanes tereljensis</name>
    <dbReference type="NCBI Taxonomy" id="571912"/>
    <lineage>
        <taxon>Bacteria</taxon>
        <taxon>Bacillati</taxon>
        <taxon>Actinomycetota</taxon>
        <taxon>Actinomycetes</taxon>
        <taxon>Micromonosporales</taxon>
        <taxon>Micromonosporaceae</taxon>
        <taxon>Paractinoplanes</taxon>
    </lineage>
</organism>
<gene>
    <name evidence="2" type="ORF">Ate02nite_17320</name>
</gene>
<dbReference type="Proteomes" id="UP000623608">
    <property type="component" value="Unassembled WGS sequence"/>
</dbReference>
<dbReference type="SUPFAM" id="SSF53067">
    <property type="entry name" value="Actin-like ATPase domain"/>
    <property type="match status" value="1"/>
</dbReference>
<dbReference type="AlphaFoldDB" id="A0A919NJU2"/>
<proteinExistence type="inferred from homology"/>
<dbReference type="EMBL" id="BOMY01000012">
    <property type="protein sequence ID" value="GIF19002.1"/>
    <property type="molecule type" value="Genomic_DNA"/>
</dbReference>
<dbReference type="InterPro" id="IPR000485">
    <property type="entry name" value="AsnC-type_HTH_dom"/>
</dbReference>
<dbReference type="PANTHER" id="PTHR18964">
    <property type="entry name" value="ROK (REPRESSOR, ORF, KINASE) FAMILY"/>
    <property type="match status" value="1"/>
</dbReference>
<dbReference type="GO" id="GO:0043565">
    <property type="term" value="F:sequence-specific DNA binding"/>
    <property type="evidence" value="ECO:0007669"/>
    <property type="project" value="InterPro"/>
</dbReference>
<evidence type="ECO:0008006" key="4">
    <source>
        <dbReference type="Google" id="ProtNLM"/>
    </source>
</evidence>
<dbReference type="Gene3D" id="3.30.420.40">
    <property type="match status" value="2"/>
</dbReference>
<name>A0A919NJU2_9ACTN</name>
<dbReference type="RefSeq" id="WP_239147237.1">
    <property type="nucleotide sequence ID" value="NZ_BOMY01000012.1"/>
</dbReference>
<dbReference type="Pfam" id="PF00480">
    <property type="entry name" value="ROK"/>
    <property type="match status" value="1"/>
</dbReference>
<keyword evidence="3" id="KW-1185">Reference proteome</keyword>
<comment type="similarity">
    <text evidence="1">Belongs to the ROK (NagC/XylR) family.</text>
</comment>
<sequence length="352" mass="36286">MVTRPSLDLVRSLTDEHVLRALMRHRRLTRAELAGETGISKPTAGESVRRLTERGLVTDTGERTPGGRGRGRVGSYYSLAAGVGTALAVSIAPEGVVAECVDAYGDTVRRAERPARPEHVAEALREVAAEVGGPARLAVVSAADPVDRATGRLVHLPDSPFMVGELDPVAILGGQVLVDNDVNWAARAERAAAGDEFAYLYLGAGLGCAIVGDGEIRRGSSGLAGEIAHLLTVGPDGRAIPFIEVFAQLGLRRPGSTAIDAERLLAAGESTREVVGRAVAGVVAAVVTLADPGRVIVGGSWGPGLLPDIRAAVGELPRGAPVSSATVVDQPSLAGARAEAVERLRALIAQTG</sequence>
<reference evidence="2" key="1">
    <citation type="submission" date="2021-01" db="EMBL/GenBank/DDBJ databases">
        <title>Whole genome shotgun sequence of Actinoplanes tereljensis NBRC 105297.</title>
        <authorList>
            <person name="Komaki H."/>
            <person name="Tamura T."/>
        </authorList>
    </citation>
    <scope>NUCLEOTIDE SEQUENCE</scope>
    <source>
        <strain evidence="2">NBRC 105297</strain>
    </source>
</reference>
<evidence type="ECO:0000256" key="1">
    <source>
        <dbReference type="ARBA" id="ARBA00006479"/>
    </source>
</evidence>
<evidence type="ECO:0000313" key="2">
    <source>
        <dbReference type="EMBL" id="GIF19002.1"/>
    </source>
</evidence>
<protein>
    <recommendedName>
        <fullName evidence="4">NBD/HSP70 family sugar kinase</fullName>
    </recommendedName>
</protein>
<comment type="caution">
    <text evidence="2">The sequence shown here is derived from an EMBL/GenBank/DDBJ whole genome shotgun (WGS) entry which is preliminary data.</text>
</comment>
<dbReference type="SUPFAM" id="SSF46785">
    <property type="entry name" value="Winged helix' DNA-binding domain"/>
    <property type="match status" value="1"/>
</dbReference>
<dbReference type="PANTHER" id="PTHR18964:SF149">
    <property type="entry name" value="BIFUNCTIONAL UDP-N-ACETYLGLUCOSAMINE 2-EPIMERASE_N-ACETYLMANNOSAMINE KINASE"/>
    <property type="match status" value="1"/>
</dbReference>
<dbReference type="Pfam" id="PF13412">
    <property type="entry name" value="HTH_24"/>
    <property type="match status" value="1"/>
</dbReference>
<dbReference type="InterPro" id="IPR000600">
    <property type="entry name" value="ROK"/>
</dbReference>
<dbReference type="InterPro" id="IPR036388">
    <property type="entry name" value="WH-like_DNA-bd_sf"/>
</dbReference>
<dbReference type="PRINTS" id="PR00033">
    <property type="entry name" value="HTHASNC"/>
</dbReference>
<evidence type="ECO:0000313" key="3">
    <source>
        <dbReference type="Proteomes" id="UP000623608"/>
    </source>
</evidence>
<dbReference type="Gene3D" id="1.10.10.10">
    <property type="entry name" value="Winged helix-like DNA-binding domain superfamily/Winged helix DNA-binding domain"/>
    <property type="match status" value="1"/>
</dbReference>
<accession>A0A919NJU2</accession>
<dbReference type="InterPro" id="IPR036390">
    <property type="entry name" value="WH_DNA-bd_sf"/>
</dbReference>